<dbReference type="Gene3D" id="2.40.30.170">
    <property type="match status" value="1"/>
</dbReference>
<dbReference type="PANTHER" id="PTHR30469:SF29">
    <property type="entry name" value="BLR2860 PROTEIN"/>
    <property type="match status" value="1"/>
</dbReference>
<dbReference type="Pfam" id="PF25954">
    <property type="entry name" value="Beta-barrel_RND_2"/>
    <property type="match status" value="1"/>
</dbReference>
<keyword evidence="3" id="KW-1133">Transmembrane helix</keyword>
<dbReference type="InterPro" id="IPR006143">
    <property type="entry name" value="RND_pump_MFP"/>
</dbReference>
<sequence>MTDSEQGPRPMRFEDDPGAKRSAWIAGILAVAIIAWMGSGYLFPSDDDAPAEGPVETAPVSVAVRPSTAETVTLYFRAEGQAQPDRDTMVRAETSGDVAEVLVPKGARVEEGEVIARLSADRLDADLAGAREEAARARRELENAQQLLDRGVSTEDRVAQARAALAAAEAQVVAAETGLESTEIVAPFGGRLETMTLDKGEFVSAGAEVARLVDNRPLTVAVQVPQQSLGAIRDGQPAEVRFITGETREGRVTFVGTAAATQTRTFLAEIEVPNEDGDIPAGISARVVIPTGEARAHFVPSSIVSLNEEGETGVKTVEDGRVVFYPIEVARAEIGGIWVTGLPDQADLITVGQGFVRGGEEVRARPETASASAEAQR</sequence>
<comment type="caution">
    <text evidence="5">The sequence shown here is derived from an EMBL/GenBank/DDBJ whole genome shotgun (WGS) entry which is preliminary data.</text>
</comment>
<evidence type="ECO:0000259" key="4">
    <source>
        <dbReference type="Pfam" id="PF25954"/>
    </source>
</evidence>
<evidence type="ECO:0000256" key="3">
    <source>
        <dbReference type="SAM" id="Phobius"/>
    </source>
</evidence>
<dbReference type="GO" id="GO:1990281">
    <property type="term" value="C:efflux pump complex"/>
    <property type="evidence" value="ECO:0007669"/>
    <property type="project" value="TreeGrafter"/>
</dbReference>
<keyword evidence="3" id="KW-0472">Membrane</keyword>
<dbReference type="PANTHER" id="PTHR30469">
    <property type="entry name" value="MULTIDRUG RESISTANCE PROTEIN MDTA"/>
    <property type="match status" value="1"/>
</dbReference>
<keyword evidence="2" id="KW-0175">Coiled coil</keyword>
<dbReference type="NCBIfam" id="TIGR01730">
    <property type="entry name" value="RND_mfp"/>
    <property type="match status" value="1"/>
</dbReference>
<dbReference type="Proteomes" id="UP000295701">
    <property type="component" value="Unassembled WGS sequence"/>
</dbReference>
<evidence type="ECO:0000313" key="6">
    <source>
        <dbReference type="Proteomes" id="UP000295701"/>
    </source>
</evidence>
<organism evidence="5 6">
    <name type="scientific">Palleronia sediminis</name>
    <dbReference type="NCBI Taxonomy" id="2547833"/>
    <lineage>
        <taxon>Bacteria</taxon>
        <taxon>Pseudomonadati</taxon>
        <taxon>Pseudomonadota</taxon>
        <taxon>Alphaproteobacteria</taxon>
        <taxon>Rhodobacterales</taxon>
        <taxon>Roseobacteraceae</taxon>
        <taxon>Palleronia</taxon>
    </lineage>
</organism>
<gene>
    <name evidence="5" type="ORF">E2L08_11465</name>
</gene>
<dbReference type="Gene3D" id="2.40.420.20">
    <property type="match status" value="1"/>
</dbReference>
<protein>
    <submittedName>
        <fullName evidence="5">Efflux RND transporter periplasmic adaptor subunit</fullName>
    </submittedName>
</protein>
<feature type="transmembrane region" description="Helical" evidence="3">
    <location>
        <begin position="21"/>
        <end position="43"/>
    </location>
</feature>
<dbReference type="GO" id="GO:0015562">
    <property type="term" value="F:efflux transmembrane transporter activity"/>
    <property type="evidence" value="ECO:0007669"/>
    <property type="project" value="TreeGrafter"/>
</dbReference>
<dbReference type="Gene3D" id="2.40.50.100">
    <property type="match status" value="1"/>
</dbReference>
<evidence type="ECO:0000256" key="2">
    <source>
        <dbReference type="SAM" id="Coils"/>
    </source>
</evidence>
<evidence type="ECO:0000256" key="1">
    <source>
        <dbReference type="ARBA" id="ARBA00009477"/>
    </source>
</evidence>
<accession>A0A4R6A6G8</accession>
<reference evidence="5 6" key="1">
    <citation type="submission" date="2019-03" db="EMBL/GenBank/DDBJ databases">
        <title>Primorskyibacter sp. SS33 isolated from sediments.</title>
        <authorList>
            <person name="Xunke S."/>
        </authorList>
    </citation>
    <scope>NUCLEOTIDE SEQUENCE [LARGE SCALE GENOMIC DNA]</scope>
    <source>
        <strain evidence="5 6">SS33</strain>
    </source>
</reference>
<proteinExistence type="inferred from homology"/>
<name>A0A4R6A6G8_9RHOB</name>
<dbReference type="Gene3D" id="1.10.287.470">
    <property type="entry name" value="Helix hairpin bin"/>
    <property type="match status" value="1"/>
</dbReference>
<dbReference type="EMBL" id="SNAA01000012">
    <property type="protein sequence ID" value="TDL78314.1"/>
    <property type="molecule type" value="Genomic_DNA"/>
</dbReference>
<dbReference type="OrthoDB" id="9806939at2"/>
<keyword evidence="3" id="KW-0812">Transmembrane</keyword>
<keyword evidence="6" id="KW-1185">Reference proteome</keyword>
<dbReference type="RefSeq" id="WP_133397225.1">
    <property type="nucleotide sequence ID" value="NZ_SNAA01000012.1"/>
</dbReference>
<feature type="coiled-coil region" evidence="2">
    <location>
        <begin position="120"/>
        <end position="154"/>
    </location>
</feature>
<dbReference type="SUPFAM" id="SSF111369">
    <property type="entry name" value="HlyD-like secretion proteins"/>
    <property type="match status" value="1"/>
</dbReference>
<dbReference type="AlphaFoldDB" id="A0A4R6A6G8"/>
<comment type="similarity">
    <text evidence="1">Belongs to the membrane fusion protein (MFP) (TC 8.A.1) family.</text>
</comment>
<feature type="domain" description="CusB-like beta-barrel" evidence="4">
    <location>
        <begin position="220"/>
        <end position="289"/>
    </location>
</feature>
<dbReference type="InterPro" id="IPR058792">
    <property type="entry name" value="Beta-barrel_RND_2"/>
</dbReference>
<evidence type="ECO:0000313" key="5">
    <source>
        <dbReference type="EMBL" id="TDL78314.1"/>
    </source>
</evidence>